<feature type="transmembrane region" description="Helical" evidence="2">
    <location>
        <begin position="29"/>
        <end position="51"/>
    </location>
</feature>
<gene>
    <name evidence="3" type="ORF">Bpfe_023219</name>
</gene>
<keyword evidence="2" id="KW-0812">Transmembrane</keyword>
<dbReference type="AlphaFoldDB" id="A0AAD8B3I5"/>
<feature type="compositionally biased region" description="Polar residues" evidence="1">
    <location>
        <begin position="1"/>
        <end position="19"/>
    </location>
</feature>
<keyword evidence="2" id="KW-0472">Membrane</keyword>
<dbReference type="EMBL" id="JASAOG010000152">
    <property type="protein sequence ID" value="KAK0047367.1"/>
    <property type="molecule type" value="Genomic_DNA"/>
</dbReference>
<reference evidence="3" key="2">
    <citation type="submission" date="2023-04" db="EMBL/GenBank/DDBJ databases">
        <authorList>
            <person name="Bu L."/>
            <person name="Lu L."/>
            <person name="Laidemitt M.R."/>
            <person name="Zhang S.M."/>
            <person name="Mutuku M."/>
            <person name="Mkoji G."/>
            <person name="Steinauer M."/>
            <person name="Loker E.S."/>
        </authorList>
    </citation>
    <scope>NUCLEOTIDE SEQUENCE</scope>
    <source>
        <strain evidence="3">KasaAsao</strain>
        <tissue evidence="3">Whole Snail</tissue>
    </source>
</reference>
<dbReference type="Proteomes" id="UP001233172">
    <property type="component" value="Unassembled WGS sequence"/>
</dbReference>
<keyword evidence="4" id="KW-1185">Reference proteome</keyword>
<name>A0AAD8B3I5_BIOPF</name>
<evidence type="ECO:0000256" key="2">
    <source>
        <dbReference type="SAM" id="Phobius"/>
    </source>
</evidence>
<evidence type="ECO:0000313" key="3">
    <source>
        <dbReference type="EMBL" id="KAK0047367.1"/>
    </source>
</evidence>
<reference evidence="3" key="1">
    <citation type="journal article" date="2023" name="PLoS Negl. Trop. Dis.">
        <title>A genome sequence for Biomphalaria pfeifferi, the major vector snail for the human-infecting parasite Schistosoma mansoni.</title>
        <authorList>
            <person name="Bu L."/>
            <person name="Lu L."/>
            <person name="Laidemitt M.R."/>
            <person name="Zhang S.M."/>
            <person name="Mutuku M."/>
            <person name="Mkoji G."/>
            <person name="Steinauer M."/>
            <person name="Loker E.S."/>
        </authorList>
    </citation>
    <scope>NUCLEOTIDE SEQUENCE</scope>
    <source>
        <strain evidence="3">KasaAsao</strain>
    </source>
</reference>
<proteinExistence type="predicted"/>
<feature type="region of interest" description="Disordered" evidence="1">
    <location>
        <begin position="1"/>
        <end position="21"/>
    </location>
</feature>
<organism evidence="3 4">
    <name type="scientific">Biomphalaria pfeifferi</name>
    <name type="common">Bloodfluke planorb</name>
    <name type="synonym">Freshwater snail</name>
    <dbReference type="NCBI Taxonomy" id="112525"/>
    <lineage>
        <taxon>Eukaryota</taxon>
        <taxon>Metazoa</taxon>
        <taxon>Spiralia</taxon>
        <taxon>Lophotrochozoa</taxon>
        <taxon>Mollusca</taxon>
        <taxon>Gastropoda</taxon>
        <taxon>Heterobranchia</taxon>
        <taxon>Euthyneura</taxon>
        <taxon>Panpulmonata</taxon>
        <taxon>Hygrophila</taxon>
        <taxon>Lymnaeoidea</taxon>
        <taxon>Planorbidae</taxon>
        <taxon>Biomphalaria</taxon>
    </lineage>
</organism>
<accession>A0AAD8B3I5</accession>
<evidence type="ECO:0000256" key="1">
    <source>
        <dbReference type="SAM" id="MobiDB-lite"/>
    </source>
</evidence>
<comment type="caution">
    <text evidence="3">The sequence shown here is derived from an EMBL/GenBank/DDBJ whole genome shotgun (WGS) entry which is preliminary data.</text>
</comment>
<protein>
    <submittedName>
        <fullName evidence="3">Uncharacterized protein</fullName>
    </submittedName>
</protein>
<evidence type="ECO:0000313" key="4">
    <source>
        <dbReference type="Proteomes" id="UP001233172"/>
    </source>
</evidence>
<keyword evidence="2" id="KW-1133">Transmembrane helix</keyword>
<feature type="non-terminal residue" evidence="3">
    <location>
        <position position="58"/>
    </location>
</feature>
<sequence length="58" mass="6689">MNFEDISQQRNDSTGQGSSLDIPDEVADFIRTICFGYIFPIVSVFGAWANLMNMWIYY</sequence>